<reference evidence="1 2" key="1">
    <citation type="journal article" date="2020" name="Nat. Commun.">
        <title>Donkey genomes provide new insights into domestication and selection for coat color.</title>
        <authorList>
            <person name="Wang"/>
            <person name="C."/>
            <person name="Li"/>
            <person name="H."/>
            <person name="Guo"/>
            <person name="Y."/>
            <person name="Huang"/>
            <person name="J."/>
            <person name="Sun"/>
            <person name="Y."/>
            <person name="Min"/>
            <person name="J."/>
            <person name="Wang"/>
            <person name="J."/>
            <person name="Fang"/>
            <person name="X."/>
            <person name="Zhao"/>
            <person name="Z."/>
            <person name="Wang"/>
            <person name="S."/>
            <person name="Zhang"/>
            <person name="Y."/>
            <person name="Liu"/>
            <person name="Q."/>
            <person name="Jiang"/>
            <person name="Q."/>
            <person name="Wang"/>
            <person name="X."/>
            <person name="Guo"/>
            <person name="Y."/>
            <person name="Yang"/>
            <person name="C."/>
            <person name="Wang"/>
            <person name="Y."/>
            <person name="Tian"/>
            <person name="F."/>
            <person name="Zhuang"/>
            <person name="G."/>
            <person name="Fan"/>
            <person name="Y."/>
            <person name="Gao"/>
            <person name="Q."/>
            <person name="Li"/>
            <person name="Y."/>
            <person name="Ju"/>
            <person name="Z."/>
            <person name="Li"/>
            <person name="J."/>
            <person name="Li"/>
            <person name="R."/>
            <person name="Hou"/>
            <person name="M."/>
            <person name="Yang"/>
            <person name="G."/>
            <person name="Liu"/>
            <person name="G."/>
            <person name="Liu"/>
            <person name="W."/>
            <person name="Guo"/>
            <person name="J."/>
            <person name="Pan"/>
            <person name="S."/>
            <person name="Fan"/>
            <person name="G."/>
            <person name="Zhang"/>
            <person name="W."/>
            <person name="Zhang"/>
            <person name="R."/>
            <person name="Yu"/>
            <person name="J."/>
            <person name="Zhang"/>
            <person name="X."/>
            <person name="Yin"/>
            <person name="Q."/>
            <person name="Ji"/>
            <person name="C."/>
            <person name="Jin"/>
            <person name="Y."/>
            <person name="Yue"/>
            <person name="G."/>
            <person name="Liu"/>
            <person name="M."/>
            <person name="Xu"/>
            <person name="J."/>
            <person name="Liu"/>
            <person name="S."/>
            <person name="Jordana"/>
            <person name="J."/>
            <person name="Noce"/>
            <person name="A."/>
            <person name="Amills"/>
            <person name="M."/>
            <person name="Wu"/>
            <person name="D.D."/>
            <person name="Li"/>
            <person name="S."/>
            <person name="Zhou"/>
            <person name="X. and Zhong"/>
            <person name="J."/>
        </authorList>
    </citation>
    <scope>NUCLEOTIDE SEQUENCE [LARGE SCALE GENOMIC DNA]</scope>
</reference>
<reference evidence="1" key="2">
    <citation type="submission" date="2025-08" db="UniProtKB">
        <authorList>
            <consortium name="Ensembl"/>
        </authorList>
    </citation>
    <scope>IDENTIFICATION</scope>
</reference>
<dbReference type="CDD" id="cd23610">
    <property type="entry name" value="TFP_LU_ECD_C9orf57"/>
    <property type="match status" value="1"/>
</dbReference>
<protein>
    <submittedName>
        <fullName evidence="1">Uncharacterized protein</fullName>
    </submittedName>
</protein>
<reference evidence="1" key="3">
    <citation type="submission" date="2025-09" db="UniProtKB">
        <authorList>
            <consortium name="Ensembl"/>
        </authorList>
    </citation>
    <scope>IDENTIFICATION</scope>
</reference>
<evidence type="ECO:0000313" key="2">
    <source>
        <dbReference type="Proteomes" id="UP000694387"/>
    </source>
</evidence>
<organism evidence="1 2">
    <name type="scientific">Equus asinus</name>
    <name type="common">Donkey</name>
    <name type="synonym">Equus africanus asinus</name>
    <dbReference type="NCBI Taxonomy" id="9793"/>
    <lineage>
        <taxon>Eukaryota</taxon>
        <taxon>Metazoa</taxon>
        <taxon>Chordata</taxon>
        <taxon>Craniata</taxon>
        <taxon>Vertebrata</taxon>
        <taxon>Euteleostomi</taxon>
        <taxon>Mammalia</taxon>
        <taxon>Eutheria</taxon>
        <taxon>Laurasiatheria</taxon>
        <taxon>Perissodactyla</taxon>
        <taxon>Equidae</taxon>
        <taxon>Equus</taxon>
    </lineage>
</organism>
<gene>
    <name evidence="1" type="primary">C23H9orf57</name>
</gene>
<proteinExistence type="predicted"/>
<keyword evidence="2" id="KW-1185">Reference proteome</keyword>
<dbReference type="Pfam" id="PF15851">
    <property type="entry name" value="DUF4723"/>
    <property type="match status" value="1"/>
</dbReference>
<dbReference type="GeneTree" id="ENSGT00410000028408"/>
<evidence type="ECO:0000313" key="1">
    <source>
        <dbReference type="Ensembl" id="ENSEASP00005044178.1"/>
    </source>
</evidence>
<accession>A0A9L0IVP6</accession>
<dbReference type="Ensembl" id="ENSEAST00005047313.1">
    <property type="protein sequence ID" value="ENSEASP00005044178.1"/>
    <property type="gene ID" value="ENSEASG00005036840.1"/>
</dbReference>
<dbReference type="Proteomes" id="UP000694387">
    <property type="component" value="Chromosome 23"/>
</dbReference>
<dbReference type="AlphaFoldDB" id="A0A9L0IVP6"/>
<name>A0A9L0IVP6_EQUAS</name>
<sequence>LEETSSPRILGSQLTLNLQKVKISSKKRATSEGLGYAKDAGCLICRYCNLSVPFHGCLLDFGTCIAKPGQHCIKEVHIKGGIQWYSVKGCTENTTVCFKRVMKSSEIHTTHCCHRPLCNF</sequence>
<dbReference type="InterPro" id="IPR031710">
    <property type="entry name" value="DUF4723"/>
</dbReference>